<reference evidence="2 3" key="1">
    <citation type="submission" date="2020-05" db="EMBL/GenBank/DDBJ databases">
        <title>Identification and distribution of gene clusters putatively required for synthesis of sphingolipid metabolism inhibitors in phylogenetically diverse species of the filamentous fungus Fusarium.</title>
        <authorList>
            <person name="Kim H.-S."/>
            <person name="Busman M."/>
            <person name="Brown D.W."/>
            <person name="Divon H."/>
            <person name="Uhlig S."/>
            <person name="Proctor R.H."/>
        </authorList>
    </citation>
    <scope>NUCLEOTIDE SEQUENCE [LARGE SCALE GENOMIC DNA]</scope>
    <source>
        <strain evidence="2 3">NRRL 66235</strain>
    </source>
</reference>
<feature type="region of interest" description="Disordered" evidence="1">
    <location>
        <begin position="1"/>
        <end position="54"/>
    </location>
</feature>
<evidence type="ECO:0000256" key="1">
    <source>
        <dbReference type="SAM" id="MobiDB-lite"/>
    </source>
</evidence>
<evidence type="ECO:0000313" key="3">
    <source>
        <dbReference type="Proteomes" id="UP000544331"/>
    </source>
</evidence>
<evidence type="ECO:0000313" key="2">
    <source>
        <dbReference type="EMBL" id="KAF5724648.1"/>
    </source>
</evidence>
<keyword evidence="3" id="KW-1185">Reference proteome</keyword>
<organism evidence="2 3">
    <name type="scientific">Fusarium mundagurra</name>
    <dbReference type="NCBI Taxonomy" id="1567541"/>
    <lineage>
        <taxon>Eukaryota</taxon>
        <taxon>Fungi</taxon>
        <taxon>Dikarya</taxon>
        <taxon>Ascomycota</taxon>
        <taxon>Pezizomycotina</taxon>
        <taxon>Sordariomycetes</taxon>
        <taxon>Hypocreomycetidae</taxon>
        <taxon>Hypocreales</taxon>
        <taxon>Nectriaceae</taxon>
        <taxon>Fusarium</taxon>
        <taxon>Fusarium fujikuroi species complex</taxon>
    </lineage>
</organism>
<dbReference type="Proteomes" id="UP000544331">
    <property type="component" value="Unassembled WGS sequence"/>
</dbReference>
<proteinExistence type="predicted"/>
<dbReference type="AlphaFoldDB" id="A0A8H6DP64"/>
<dbReference type="OrthoDB" id="5234017at2759"/>
<comment type="caution">
    <text evidence="2">The sequence shown here is derived from an EMBL/GenBank/DDBJ whole genome shotgun (WGS) entry which is preliminary data.</text>
</comment>
<dbReference type="EMBL" id="JAAOAN010000029">
    <property type="protein sequence ID" value="KAF5724648.1"/>
    <property type="molecule type" value="Genomic_DNA"/>
</dbReference>
<feature type="compositionally biased region" description="Basic residues" evidence="1">
    <location>
        <begin position="1"/>
        <end position="15"/>
    </location>
</feature>
<protein>
    <submittedName>
        <fullName evidence="2">Uncharacterized protein</fullName>
    </submittedName>
</protein>
<name>A0A8H6DP64_9HYPO</name>
<feature type="compositionally biased region" description="Polar residues" evidence="1">
    <location>
        <begin position="31"/>
        <end position="40"/>
    </location>
</feature>
<gene>
    <name evidence="2" type="ORF">FMUND_613</name>
</gene>
<accession>A0A8H6DP64</accession>
<sequence length="489" mass="54500">MPRTTRKGSNKKPRKRTTEDLLNAASKRKVSTSTQEQSPCAKSPHYIQTRTKRSPQLEGLANTQRYINKLKIQPNEGLDNKNKNAFKETPDLKAGNLYAIYHVQSSRWLAALLLPLNDLHRVGISETFDSLGLSHNAPSCVTYDLDSSKFEWRDGFGDDEPLSHRRKLPIAYYLSDPDSPEGFTTQWVGAESLWGLRNYGLNFGEQSEPQAVVVRPVSRHPITTVSFPAISPSVTSTTTKLPPDGTQIIRVSPPSMAAGERILPQCILPDKAPEVLRSLELSAQGSATVDKLSKRTVIPNSSSEIRGIYAGVDTQQIPDNMKLPGILQVASRWPVPLSDRVLRELATRSPDRVSSGPEDFTIPGPEEIYYCPICGYASYTVIMDRPASPRPIDREIANAHGESVSLDATRDKLEATKNFDRQSPEETILERTREVGRLRAEVAYLQDVRRLGEYLCEEVEYVIDRLQLAVIAFHKGLQQIEGGQLDLAK</sequence>